<evidence type="ECO:0000256" key="3">
    <source>
        <dbReference type="ARBA" id="ARBA00022692"/>
    </source>
</evidence>
<evidence type="ECO:0000313" key="8">
    <source>
        <dbReference type="EMBL" id="XAN07909.1"/>
    </source>
</evidence>
<feature type="transmembrane region" description="Helical" evidence="6">
    <location>
        <begin position="382"/>
        <end position="405"/>
    </location>
</feature>
<accession>A0ABZ3FT16</accession>
<evidence type="ECO:0000313" key="9">
    <source>
        <dbReference type="Proteomes" id="UP001442841"/>
    </source>
</evidence>
<feature type="transmembrane region" description="Helical" evidence="6">
    <location>
        <begin position="200"/>
        <end position="221"/>
    </location>
</feature>
<dbReference type="EMBL" id="CP154795">
    <property type="protein sequence ID" value="XAN07909.1"/>
    <property type="molecule type" value="Genomic_DNA"/>
</dbReference>
<feature type="transmembrane region" description="Helical" evidence="6">
    <location>
        <begin position="323"/>
        <end position="339"/>
    </location>
</feature>
<dbReference type="InterPro" id="IPR024671">
    <property type="entry name" value="Atg22-like"/>
</dbReference>
<dbReference type="InterPro" id="IPR020846">
    <property type="entry name" value="MFS_dom"/>
</dbReference>
<organism evidence="8 9">
    <name type="scientific">Ammonicoccus fulvus</name>
    <dbReference type="NCBI Taxonomy" id="3138240"/>
    <lineage>
        <taxon>Bacteria</taxon>
        <taxon>Bacillati</taxon>
        <taxon>Actinomycetota</taxon>
        <taxon>Actinomycetes</taxon>
        <taxon>Propionibacteriales</taxon>
        <taxon>Propionibacteriaceae</taxon>
        <taxon>Ammonicoccus</taxon>
    </lineage>
</organism>
<name>A0ABZ3FT16_9ACTN</name>
<evidence type="ECO:0000259" key="7">
    <source>
        <dbReference type="PROSITE" id="PS50850"/>
    </source>
</evidence>
<feature type="transmembrane region" description="Helical" evidence="6">
    <location>
        <begin position="293"/>
        <end position="311"/>
    </location>
</feature>
<evidence type="ECO:0000256" key="6">
    <source>
        <dbReference type="SAM" id="Phobius"/>
    </source>
</evidence>
<feature type="transmembrane region" description="Helical" evidence="6">
    <location>
        <begin position="21"/>
        <end position="49"/>
    </location>
</feature>
<keyword evidence="2" id="KW-0813">Transport</keyword>
<evidence type="ECO:0000256" key="1">
    <source>
        <dbReference type="ARBA" id="ARBA00004651"/>
    </source>
</evidence>
<evidence type="ECO:0000256" key="4">
    <source>
        <dbReference type="ARBA" id="ARBA00022989"/>
    </source>
</evidence>
<keyword evidence="9" id="KW-1185">Reference proteome</keyword>
<feature type="transmembrane region" description="Helical" evidence="6">
    <location>
        <begin position="93"/>
        <end position="112"/>
    </location>
</feature>
<keyword evidence="5 6" id="KW-0472">Membrane</keyword>
<dbReference type="Gene3D" id="1.20.1250.20">
    <property type="entry name" value="MFS general substrate transporter like domains"/>
    <property type="match status" value="1"/>
</dbReference>
<proteinExistence type="predicted"/>
<dbReference type="Proteomes" id="UP001442841">
    <property type="component" value="Chromosome"/>
</dbReference>
<dbReference type="PROSITE" id="PS50850">
    <property type="entry name" value="MFS"/>
    <property type="match status" value="1"/>
</dbReference>
<protein>
    <submittedName>
        <fullName evidence="8">MFS transporter</fullName>
    </submittedName>
</protein>
<reference evidence="8 9" key="1">
    <citation type="submission" date="2024-04" db="EMBL/GenBank/DDBJ databases">
        <title>Isolation of an actinomycete strain from pig manure.</title>
        <authorList>
            <person name="Gong T."/>
            <person name="Yu Z."/>
            <person name="An M."/>
            <person name="Wei C."/>
            <person name="Yang W."/>
            <person name="Liu L."/>
        </authorList>
    </citation>
    <scope>NUCLEOTIDE SEQUENCE [LARGE SCALE GENOMIC DNA]</scope>
    <source>
        <strain evidence="8 9">ZF39</strain>
    </source>
</reference>
<feature type="transmembrane region" description="Helical" evidence="6">
    <location>
        <begin position="164"/>
        <end position="185"/>
    </location>
</feature>
<feature type="domain" description="Major facilitator superfamily (MFS) profile" evidence="7">
    <location>
        <begin position="256"/>
        <end position="446"/>
    </location>
</feature>
<feature type="transmembrane region" description="Helical" evidence="6">
    <location>
        <begin position="256"/>
        <end position="281"/>
    </location>
</feature>
<dbReference type="PANTHER" id="PTHR23519">
    <property type="entry name" value="AUTOPHAGY-RELATED PROTEIN 22"/>
    <property type="match status" value="1"/>
</dbReference>
<comment type="subcellular location">
    <subcellularLocation>
        <location evidence="1">Cell membrane</location>
        <topology evidence="1">Multi-pass membrane protein</topology>
    </subcellularLocation>
</comment>
<dbReference type="PANTHER" id="PTHR23519:SF1">
    <property type="entry name" value="AUTOPHAGY-RELATED PROTEIN 22"/>
    <property type="match status" value="1"/>
</dbReference>
<dbReference type="RefSeq" id="WP_425309368.1">
    <property type="nucleotide sequence ID" value="NZ_CP154795.1"/>
</dbReference>
<gene>
    <name evidence="8" type="ORF">AADG42_11525</name>
</gene>
<keyword evidence="3 6" id="KW-0812">Transmembrane</keyword>
<feature type="transmembrane region" description="Helical" evidence="6">
    <location>
        <begin position="124"/>
        <end position="144"/>
    </location>
</feature>
<dbReference type="SUPFAM" id="SSF103473">
    <property type="entry name" value="MFS general substrate transporter"/>
    <property type="match status" value="1"/>
</dbReference>
<dbReference type="InterPro" id="IPR036259">
    <property type="entry name" value="MFS_trans_sf"/>
</dbReference>
<feature type="transmembrane region" description="Helical" evidence="6">
    <location>
        <begin position="345"/>
        <end position="361"/>
    </location>
</feature>
<feature type="transmembrane region" description="Helical" evidence="6">
    <location>
        <begin position="61"/>
        <end position="81"/>
    </location>
</feature>
<dbReference type="InterPro" id="IPR050495">
    <property type="entry name" value="ATG22/LtaA_families"/>
</dbReference>
<sequence>MSTQPAPEVALKERPADRRAIVSWCLWDFGSNAYNTVMLSFVFSVYVTSAAAPTPERGQEVFSLLQTIAGFGVAILAPMLGAWGDQVRKRRRMLTMATVMVVVLMAACWFVLPFEPGRGEQYLFLGAALIAGANVFQQIAEIFYNAMLIDISNPRTIGRISGVAWGLGYFAGVLCLLVALFGFVLDGGMFGIPTFESQNIRAIALFMAAWLLVWSIPVMLFGPEASPREQTERFNVFRAYRDIVRRLVHMWRSERGLLHFLIASAVYRDGLAAVFAFAGVIATSSYGFASEEVIYFGLAANFLAAVGAWLFGLVDDRFGPRPVILIALSTMVVLGVILVSTPSKMLFWICGLGIASLVGAVQSSSRTLLARITPVGLENETFGLYATIGRAASFIAPFLLFVFTALMGARFGLLGIVLTLALGLALFIPLRIAGVTHGHRQAMAQR</sequence>
<keyword evidence="4 6" id="KW-1133">Transmembrane helix</keyword>
<evidence type="ECO:0000256" key="2">
    <source>
        <dbReference type="ARBA" id="ARBA00022448"/>
    </source>
</evidence>
<dbReference type="Pfam" id="PF11700">
    <property type="entry name" value="ATG22"/>
    <property type="match status" value="1"/>
</dbReference>
<evidence type="ECO:0000256" key="5">
    <source>
        <dbReference type="ARBA" id="ARBA00023136"/>
    </source>
</evidence>
<feature type="transmembrane region" description="Helical" evidence="6">
    <location>
        <begin position="411"/>
        <end position="433"/>
    </location>
</feature>